<feature type="region of interest" description="Disordered" evidence="1">
    <location>
        <begin position="56"/>
        <end position="96"/>
    </location>
</feature>
<proteinExistence type="predicted"/>
<reference evidence="2 3" key="1">
    <citation type="submission" date="2016-11" db="EMBL/GenBank/DDBJ databases">
        <authorList>
            <person name="Jaros S."/>
            <person name="Januszkiewicz K."/>
            <person name="Wedrychowicz H."/>
        </authorList>
    </citation>
    <scope>NUCLEOTIDE SEQUENCE [LARGE SCALE GENOMIC DNA]</scope>
    <source>
        <strain evidence="2 3">GAS499</strain>
    </source>
</reference>
<sequence length="236" mass="25884">MPPQPQQGKQIVRYFYFKDEVFRRQGIARVEFTGDLGIAACLARAEVFSPGATALSRLPARHGPCPNMGLDRSAKPANRPSLKAPNPDQSLNPSRSAWDDGMADFSIRMKNRLQFSSCEAPHIPTSKPHRETLIVELRGDLLTITERRADGGLGSRIYAQRAIDLLEASIFTILPELPSHVRDGSFFPALGTVAILATPPDELRRLRAVGTDKNSGQCHGWIFDAIEQAGPGSNRS</sequence>
<evidence type="ECO:0000313" key="3">
    <source>
        <dbReference type="Proteomes" id="UP000189935"/>
    </source>
</evidence>
<name>A0A1M6UK63_9BRAD</name>
<evidence type="ECO:0000256" key="1">
    <source>
        <dbReference type="SAM" id="MobiDB-lite"/>
    </source>
</evidence>
<dbReference type="EMBL" id="LT670844">
    <property type="protein sequence ID" value="SHK69556.1"/>
    <property type="molecule type" value="Genomic_DNA"/>
</dbReference>
<accession>A0A1M6UK63</accession>
<gene>
    <name evidence="2" type="ORF">SAMN05444159_3940</name>
</gene>
<dbReference type="AlphaFoldDB" id="A0A1M6UK63"/>
<evidence type="ECO:0000313" key="2">
    <source>
        <dbReference type="EMBL" id="SHK69556.1"/>
    </source>
</evidence>
<organism evidence="2 3">
    <name type="scientific">Bradyrhizobium lablabi</name>
    <dbReference type="NCBI Taxonomy" id="722472"/>
    <lineage>
        <taxon>Bacteria</taxon>
        <taxon>Pseudomonadati</taxon>
        <taxon>Pseudomonadota</taxon>
        <taxon>Alphaproteobacteria</taxon>
        <taxon>Hyphomicrobiales</taxon>
        <taxon>Nitrobacteraceae</taxon>
        <taxon>Bradyrhizobium</taxon>
    </lineage>
</organism>
<dbReference type="Proteomes" id="UP000189935">
    <property type="component" value="Chromosome I"/>
</dbReference>
<protein>
    <submittedName>
        <fullName evidence="2">Uncharacterized protein</fullName>
    </submittedName>
</protein>